<dbReference type="CDD" id="cd02650">
    <property type="entry name" value="nuc_hydro_CaPnhB"/>
    <property type="match status" value="1"/>
</dbReference>
<dbReference type="Proteomes" id="UP000234545">
    <property type="component" value="Unassembled WGS sequence"/>
</dbReference>
<keyword evidence="1 4" id="KW-0378">Hydrolase</keyword>
<gene>
    <name evidence="4" type="ORF">CYJ25_09000</name>
</gene>
<dbReference type="GO" id="GO:0006152">
    <property type="term" value="P:purine nucleoside catabolic process"/>
    <property type="evidence" value="ECO:0007669"/>
    <property type="project" value="TreeGrafter"/>
</dbReference>
<dbReference type="RefSeq" id="WP_101628797.1">
    <property type="nucleotide sequence ID" value="NZ_PKKJ01000025.1"/>
</dbReference>
<dbReference type="AlphaFoldDB" id="A0A2I1I364"/>
<dbReference type="EMBL" id="PKKJ01000025">
    <property type="protein sequence ID" value="PKY65565.1"/>
    <property type="molecule type" value="Genomic_DNA"/>
</dbReference>
<dbReference type="SUPFAM" id="SSF53590">
    <property type="entry name" value="Nucleoside hydrolase"/>
    <property type="match status" value="1"/>
</dbReference>
<evidence type="ECO:0000313" key="4">
    <source>
        <dbReference type="EMBL" id="PKY65565.1"/>
    </source>
</evidence>
<evidence type="ECO:0000256" key="2">
    <source>
        <dbReference type="ARBA" id="ARBA00023295"/>
    </source>
</evidence>
<evidence type="ECO:0000259" key="3">
    <source>
        <dbReference type="Pfam" id="PF01156"/>
    </source>
</evidence>
<dbReference type="InterPro" id="IPR036452">
    <property type="entry name" value="Ribo_hydro-like"/>
</dbReference>
<dbReference type="GO" id="GO:0005829">
    <property type="term" value="C:cytosol"/>
    <property type="evidence" value="ECO:0007669"/>
    <property type="project" value="TreeGrafter"/>
</dbReference>
<keyword evidence="2" id="KW-0326">Glycosidase</keyword>
<dbReference type="PANTHER" id="PTHR12304:SF4">
    <property type="entry name" value="URIDINE NUCLEOSIDASE"/>
    <property type="match status" value="1"/>
</dbReference>
<accession>A0A2I1I364</accession>
<name>A0A2I1I364_9ACTO</name>
<protein>
    <submittedName>
        <fullName evidence="4">Nucleoside hydrolase</fullName>
    </submittedName>
</protein>
<dbReference type="PANTHER" id="PTHR12304">
    <property type="entry name" value="INOSINE-URIDINE PREFERRING NUCLEOSIDE HYDROLASE"/>
    <property type="match status" value="1"/>
</dbReference>
<dbReference type="GO" id="GO:0008477">
    <property type="term" value="F:purine nucleosidase activity"/>
    <property type="evidence" value="ECO:0007669"/>
    <property type="project" value="TreeGrafter"/>
</dbReference>
<dbReference type="InterPro" id="IPR001910">
    <property type="entry name" value="Inosine/uridine_hydrolase_dom"/>
</dbReference>
<dbReference type="OrthoDB" id="9797882at2"/>
<evidence type="ECO:0000256" key="1">
    <source>
        <dbReference type="ARBA" id="ARBA00022801"/>
    </source>
</evidence>
<dbReference type="InterPro" id="IPR023186">
    <property type="entry name" value="IUNH"/>
</dbReference>
<comment type="caution">
    <text evidence="4">The sequence shown here is derived from an EMBL/GenBank/DDBJ whole genome shotgun (WGS) entry which is preliminary data.</text>
</comment>
<proteinExistence type="predicted"/>
<feature type="domain" description="Inosine/uridine-preferring nucleoside hydrolase" evidence="3">
    <location>
        <begin position="8"/>
        <end position="294"/>
    </location>
</feature>
<evidence type="ECO:0000313" key="5">
    <source>
        <dbReference type="Proteomes" id="UP000234545"/>
    </source>
</evidence>
<sequence>MIPRQTPVFLDCDTGIDDALALALSLATPSLKLVGVGCVSGNTHAEQATRNTLDLLALAGRSGVPVATGAHDFLTHPYDGGVPHIHGVNGVGNVELPASTQVADTRSAAELLIDLAREYKGSLVVIAVGPLTNLAHAIELEPALPELVKELVIMGGALRVPGNVSPVAEANIAKDPEAARRVFDAKWPITLVPLDVTMRYPIFEEHRRVLLDHPHPFVRTLGEILNLYFDFYTDVFGRRSCALHDPMAVALASRMSSAKRSEQMRVSVDTTDGEGRGQTIERLEPSGNVRAVFELEDELAGRLVQQLVRFY</sequence>
<dbReference type="Pfam" id="PF01156">
    <property type="entry name" value="IU_nuc_hydro"/>
    <property type="match status" value="1"/>
</dbReference>
<organism evidence="4 5">
    <name type="scientific">Schaalia turicensis</name>
    <dbReference type="NCBI Taxonomy" id="131111"/>
    <lineage>
        <taxon>Bacteria</taxon>
        <taxon>Bacillati</taxon>
        <taxon>Actinomycetota</taxon>
        <taxon>Actinomycetes</taxon>
        <taxon>Actinomycetales</taxon>
        <taxon>Actinomycetaceae</taxon>
        <taxon>Schaalia</taxon>
    </lineage>
</organism>
<reference evidence="4 5" key="1">
    <citation type="submission" date="2017-12" db="EMBL/GenBank/DDBJ databases">
        <title>Phylogenetic diversity of female urinary microbiome.</title>
        <authorList>
            <person name="Thomas-White K."/>
            <person name="Wolfe A.J."/>
        </authorList>
    </citation>
    <scope>NUCLEOTIDE SEQUENCE [LARGE SCALE GENOMIC DNA]</scope>
    <source>
        <strain evidence="4 5">UMB0250</strain>
    </source>
</reference>
<dbReference type="Gene3D" id="3.90.245.10">
    <property type="entry name" value="Ribonucleoside hydrolase-like"/>
    <property type="match status" value="1"/>
</dbReference>